<dbReference type="Pfam" id="PF13520">
    <property type="entry name" value="AA_permease_2"/>
    <property type="match status" value="1"/>
</dbReference>
<feature type="transmembrane region" description="Helical" evidence="6">
    <location>
        <begin position="427"/>
        <end position="445"/>
    </location>
</feature>
<feature type="transmembrane region" description="Helical" evidence="6">
    <location>
        <begin position="340"/>
        <end position="357"/>
    </location>
</feature>
<organism evidence="7 8">
    <name type="scientific">Stygiobacter electus</name>
    <dbReference type="NCBI Taxonomy" id="3032292"/>
    <lineage>
        <taxon>Bacteria</taxon>
        <taxon>Pseudomonadati</taxon>
        <taxon>Ignavibacteriota</taxon>
        <taxon>Ignavibacteria</taxon>
        <taxon>Ignavibacteriales</taxon>
        <taxon>Melioribacteraceae</taxon>
        <taxon>Stygiobacter</taxon>
    </lineage>
</organism>
<keyword evidence="8" id="KW-1185">Reference proteome</keyword>
<proteinExistence type="predicted"/>
<feature type="transmembrane region" description="Helical" evidence="6">
    <location>
        <begin position="290"/>
        <end position="319"/>
    </location>
</feature>
<keyword evidence="2" id="KW-1003">Cell membrane</keyword>
<evidence type="ECO:0000256" key="4">
    <source>
        <dbReference type="ARBA" id="ARBA00022989"/>
    </source>
</evidence>
<dbReference type="InterPro" id="IPR050367">
    <property type="entry name" value="APC_superfamily"/>
</dbReference>
<evidence type="ECO:0000256" key="5">
    <source>
        <dbReference type="ARBA" id="ARBA00023136"/>
    </source>
</evidence>
<dbReference type="GO" id="GO:0005886">
    <property type="term" value="C:plasma membrane"/>
    <property type="evidence" value="ECO:0007669"/>
    <property type="project" value="UniProtKB-SubCell"/>
</dbReference>
<keyword evidence="5 6" id="KW-0472">Membrane</keyword>
<dbReference type="EMBL" id="JARGDL010000014">
    <property type="protein sequence ID" value="MDF1612464.1"/>
    <property type="molecule type" value="Genomic_DNA"/>
</dbReference>
<feature type="transmembrane region" description="Helical" evidence="6">
    <location>
        <begin position="135"/>
        <end position="152"/>
    </location>
</feature>
<evidence type="ECO:0000256" key="1">
    <source>
        <dbReference type="ARBA" id="ARBA00004651"/>
    </source>
</evidence>
<accession>A0AAE3P150</accession>
<evidence type="ECO:0000313" key="7">
    <source>
        <dbReference type="EMBL" id="MDF1612464.1"/>
    </source>
</evidence>
<comment type="subcellular location">
    <subcellularLocation>
        <location evidence="1">Cell membrane</location>
        <topology evidence="1">Multi-pass membrane protein</topology>
    </subcellularLocation>
</comment>
<protein>
    <submittedName>
        <fullName evidence="7">Amino acid permease</fullName>
    </submittedName>
</protein>
<evidence type="ECO:0000256" key="6">
    <source>
        <dbReference type="SAM" id="Phobius"/>
    </source>
</evidence>
<feature type="transmembrane region" description="Helical" evidence="6">
    <location>
        <begin position="159"/>
        <end position="176"/>
    </location>
</feature>
<evidence type="ECO:0000256" key="3">
    <source>
        <dbReference type="ARBA" id="ARBA00022692"/>
    </source>
</evidence>
<feature type="transmembrane region" description="Helical" evidence="6">
    <location>
        <begin position="363"/>
        <end position="382"/>
    </location>
</feature>
<feature type="transmembrane region" description="Helical" evidence="6">
    <location>
        <begin position="84"/>
        <end position="106"/>
    </location>
</feature>
<keyword evidence="4 6" id="KW-1133">Transmembrane helix</keyword>
<reference evidence="7" key="1">
    <citation type="submission" date="2023-03" db="EMBL/GenBank/DDBJ databases">
        <title>Stygiobacter electus gen. nov., sp. nov., facultatively anaerobic thermotolerant bacterium of the class Ignavibacteria from a well of Yessentuki mineral water deposit.</title>
        <authorList>
            <person name="Podosokorskaya O.A."/>
            <person name="Elcheninov A.G."/>
            <person name="Petrova N.F."/>
            <person name="Zavarzina D.G."/>
            <person name="Kublanov I.V."/>
            <person name="Merkel A.Y."/>
        </authorList>
    </citation>
    <scope>NUCLEOTIDE SEQUENCE</scope>
    <source>
        <strain evidence="7">09-Me</strain>
    </source>
</reference>
<sequence>MKKKNFLSYIHNGKWLLTWLAVGIFTLMDELTSIYYAPFEAFRFIGLKAIIYIGLTSILIRFLSTRMVEIGEILEVNNIRGGGVYSFSYLVLGPTFSFLAIASILVDYILTATISTVSAIENGTYFLGMSEEIKFFLKFGVIGFITILNIIGVKENAKFTFLIFVFASFVLSNLIVGGSLNLNSNSLAIIGNGFNEFSSDFSHGNILLSYENLIIGIGSCILAYSGIESVLQTASLIKNWHDIRKSYLFLAFTVGIITPLIALFALSSGIDLSKHETDLIPTFSSLVNGKYFGIVVGILASITLIMAVNTAMVASAELIEKVAERYNFHWLIVANKKQSLYKIHILNALLYSTILIITSGSQAVLAEMYAVGLVASFTINTGSLLKYRYSKGTKEITYHTSRLGTLFLFFVLFSTLIYIMIARPYGTMLWFIITSFVILAGLKIAKSRAPEIPKRRATNTVMDIIFKLMEIESKEVHIFFRRPLEKDITQENNNSIYISFYSPRVDSPTQTQSNYFQIAMVDRLTLIQMISGLLETIQYEIPKDEKEIHLHFGWPLSSWFDRLSIGIMIHNIMRLPNKFPDFNFHIEYFKKKSAV</sequence>
<comment type="caution">
    <text evidence="7">The sequence shown here is derived from an EMBL/GenBank/DDBJ whole genome shotgun (WGS) entry which is preliminary data.</text>
</comment>
<evidence type="ECO:0000256" key="2">
    <source>
        <dbReference type="ARBA" id="ARBA00022475"/>
    </source>
</evidence>
<dbReference type="InterPro" id="IPR002293">
    <property type="entry name" value="AA/rel_permease1"/>
</dbReference>
<dbReference type="PANTHER" id="PTHR42770:SF7">
    <property type="entry name" value="MEMBRANE PROTEIN"/>
    <property type="match status" value="1"/>
</dbReference>
<feature type="transmembrane region" description="Helical" evidence="6">
    <location>
        <begin position="403"/>
        <end position="421"/>
    </location>
</feature>
<feature type="transmembrane region" description="Helical" evidence="6">
    <location>
        <begin position="207"/>
        <end position="227"/>
    </location>
</feature>
<gene>
    <name evidence="7" type="ORF">P0M35_09895</name>
</gene>
<dbReference type="AlphaFoldDB" id="A0AAE3P150"/>
<dbReference type="Gene3D" id="1.20.1740.10">
    <property type="entry name" value="Amino acid/polyamine transporter I"/>
    <property type="match status" value="1"/>
</dbReference>
<name>A0AAE3P150_9BACT</name>
<feature type="transmembrane region" description="Helical" evidence="6">
    <location>
        <begin position="247"/>
        <end position="270"/>
    </location>
</feature>
<evidence type="ECO:0000313" key="8">
    <source>
        <dbReference type="Proteomes" id="UP001221302"/>
    </source>
</evidence>
<dbReference type="Proteomes" id="UP001221302">
    <property type="component" value="Unassembled WGS sequence"/>
</dbReference>
<keyword evidence="3 6" id="KW-0812">Transmembrane</keyword>
<dbReference type="RefSeq" id="WP_321536235.1">
    <property type="nucleotide sequence ID" value="NZ_JARGDL010000014.1"/>
</dbReference>
<dbReference type="PANTHER" id="PTHR42770">
    <property type="entry name" value="AMINO ACID TRANSPORTER-RELATED"/>
    <property type="match status" value="1"/>
</dbReference>
<feature type="transmembrane region" description="Helical" evidence="6">
    <location>
        <begin position="42"/>
        <end position="63"/>
    </location>
</feature>
<dbReference type="GO" id="GO:0022857">
    <property type="term" value="F:transmembrane transporter activity"/>
    <property type="evidence" value="ECO:0007669"/>
    <property type="project" value="InterPro"/>
</dbReference>